<dbReference type="PANTHER" id="PTHR35458">
    <property type="entry name" value="SLR0755 PROTEIN"/>
    <property type="match status" value="1"/>
</dbReference>
<evidence type="ECO:0000313" key="3">
    <source>
        <dbReference type="Proteomes" id="UP000319130"/>
    </source>
</evidence>
<name>A0A523VZ65_UNCAE</name>
<sequence length="167" mass="19807">MRRHQNNYAFIDSQNLNLSIRNQGWVLDFRRFRRYLEDKCGVTEAFLFIGYVPENQDLYTNLQKYGYILIFKPTLKLPTGKVKGNVDAELVLHAMIEYQRYDKALIVTGDGDLYCLVDYLVRNDKLLKLMIPNKNKFSSLFRKIMPRIVFMNNLKGKLEYVDRHAEK</sequence>
<evidence type="ECO:0000313" key="2">
    <source>
        <dbReference type="EMBL" id="TET60054.1"/>
    </source>
</evidence>
<comment type="caution">
    <text evidence="2">The sequence shown here is derived from an EMBL/GenBank/DDBJ whole genome shotgun (WGS) entry which is preliminary data.</text>
</comment>
<protein>
    <submittedName>
        <fullName evidence="2">NYN domain-containing protein</fullName>
    </submittedName>
</protein>
<dbReference type="Proteomes" id="UP000319130">
    <property type="component" value="Unassembled WGS sequence"/>
</dbReference>
<dbReference type="EMBL" id="SOIZ01000320">
    <property type="protein sequence ID" value="TET60054.1"/>
    <property type="molecule type" value="Genomic_DNA"/>
</dbReference>
<evidence type="ECO:0000259" key="1">
    <source>
        <dbReference type="Pfam" id="PF01936"/>
    </source>
</evidence>
<gene>
    <name evidence="2" type="ORF">E3J48_07105</name>
</gene>
<proteinExistence type="predicted"/>
<dbReference type="Pfam" id="PF01936">
    <property type="entry name" value="NYN"/>
    <property type="match status" value="1"/>
</dbReference>
<accession>A0A523VZ65</accession>
<dbReference type="InterPro" id="IPR021139">
    <property type="entry name" value="NYN"/>
</dbReference>
<dbReference type="Gene3D" id="3.40.50.1010">
    <property type="entry name" value="5'-nuclease"/>
    <property type="match status" value="1"/>
</dbReference>
<organism evidence="2 3">
    <name type="scientific">Aerophobetes bacterium</name>
    <dbReference type="NCBI Taxonomy" id="2030807"/>
    <lineage>
        <taxon>Bacteria</taxon>
        <taxon>Candidatus Aerophobota</taxon>
    </lineage>
</organism>
<dbReference type="AlphaFoldDB" id="A0A523VZ65"/>
<reference evidence="2 3" key="1">
    <citation type="submission" date="2019-03" db="EMBL/GenBank/DDBJ databases">
        <title>Metabolic potential of uncultured bacteria and archaea associated with petroleum seepage in deep-sea sediments.</title>
        <authorList>
            <person name="Dong X."/>
            <person name="Hubert C."/>
        </authorList>
    </citation>
    <scope>NUCLEOTIDE SEQUENCE [LARGE SCALE GENOMIC DNA]</scope>
    <source>
        <strain evidence="2">E29_bin52</strain>
    </source>
</reference>
<dbReference type="PANTHER" id="PTHR35458:SF2">
    <property type="entry name" value="SLR0755 PROTEIN"/>
    <property type="match status" value="1"/>
</dbReference>
<feature type="domain" description="NYN" evidence="1">
    <location>
        <begin position="10"/>
        <end position="142"/>
    </location>
</feature>
<dbReference type="GO" id="GO:0004540">
    <property type="term" value="F:RNA nuclease activity"/>
    <property type="evidence" value="ECO:0007669"/>
    <property type="project" value="InterPro"/>
</dbReference>
<dbReference type="InterPro" id="IPR047140">
    <property type="entry name" value="LabA"/>
</dbReference>